<feature type="region of interest" description="Disordered" evidence="1">
    <location>
        <begin position="23"/>
        <end position="54"/>
    </location>
</feature>
<sequence>MARVARLVMPVGVALSLVAACGGGSGDDHGRTEKGRATTSSSPAPKADSYDPPLKFVSQGSTVVPGGTGDGPWSFRLEGVAVYAVSDAEVKAVSALDGTRLWSVKPQGEPTEHVTYSHGDKPGQPTLVTLDGRSAVLAAFPVTVPGAGTTPDRNVIELTALAADSGKRLWTTTVERPERQQEGNVILVGSDGTTAALKIGKDTDALTLGDPVTLGIALDTHKTVWTASGFAAKFIDDGVVVGLGDSNPDTSGDLSVQGLGLADGKKAWTHEAPKLNTARLDHAGSGLFTAEMNLGTVNDDDSAVLLSTATGRVPDGAASVELKGSLPHLSCWLDAQATIVCDAWPGLEGGRRHVFALDARTFKELWSIEEGDSSRLLPSISSAWHGAVYGSTTNGPVILDARTGKDKATDPGITPSQVNAHAGLVEGRTGVEVYRATA</sequence>
<dbReference type="InterPro" id="IPR015943">
    <property type="entry name" value="WD40/YVTN_repeat-like_dom_sf"/>
</dbReference>
<organism evidence="4 5">
    <name type="scientific">Streptomyces achromogenes</name>
    <dbReference type="NCBI Taxonomy" id="67255"/>
    <lineage>
        <taxon>Bacteria</taxon>
        <taxon>Bacillati</taxon>
        <taxon>Actinomycetota</taxon>
        <taxon>Actinomycetes</taxon>
        <taxon>Kitasatosporales</taxon>
        <taxon>Streptomycetaceae</taxon>
        <taxon>Streptomyces</taxon>
    </lineage>
</organism>
<feature type="chain" id="PRO_5047060222" evidence="2">
    <location>
        <begin position="20"/>
        <end position="438"/>
    </location>
</feature>
<evidence type="ECO:0000313" key="4">
    <source>
        <dbReference type="EMBL" id="MDQ0688855.1"/>
    </source>
</evidence>
<keyword evidence="2" id="KW-0732">Signal</keyword>
<evidence type="ECO:0000313" key="5">
    <source>
        <dbReference type="Proteomes" id="UP001243364"/>
    </source>
</evidence>
<dbReference type="RefSeq" id="WP_307049626.1">
    <property type="nucleotide sequence ID" value="NZ_JAUSYA010000001.1"/>
</dbReference>
<feature type="domain" description="Pyrrolo-quinoline quinone repeat" evidence="3">
    <location>
        <begin position="82"/>
        <end position="182"/>
    </location>
</feature>
<evidence type="ECO:0000256" key="1">
    <source>
        <dbReference type="SAM" id="MobiDB-lite"/>
    </source>
</evidence>
<reference evidence="4 5" key="1">
    <citation type="submission" date="2023-07" db="EMBL/GenBank/DDBJ databases">
        <title>Comparative genomics of wheat-associated soil bacteria to identify genetic determinants of phenazine resistance.</title>
        <authorList>
            <person name="Mouncey N."/>
        </authorList>
    </citation>
    <scope>NUCLEOTIDE SEQUENCE [LARGE SCALE GENOMIC DNA]</scope>
    <source>
        <strain evidence="4 5">W4I19-2</strain>
    </source>
</reference>
<comment type="caution">
    <text evidence="4">The sequence shown here is derived from an EMBL/GenBank/DDBJ whole genome shotgun (WGS) entry which is preliminary data.</text>
</comment>
<dbReference type="Proteomes" id="UP001243364">
    <property type="component" value="Unassembled WGS sequence"/>
</dbReference>
<dbReference type="SUPFAM" id="SSF50998">
    <property type="entry name" value="Quinoprotein alcohol dehydrogenase-like"/>
    <property type="match status" value="1"/>
</dbReference>
<keyword evidence="5" id="KW-1185">Reference proteome</keyword>
<protein>
    <submittedName>
        <fullName evidence="4">Outer membrane protein assembly factor BamB</fullName>
    </submittedName>
</protein>
<feature type="compositionally biased region" description="Basic and acidic residues" evidence="1">
    <location>
        <begin position="26"/>
        <end position="36"/>
    </location>
</feature>
<evidence type="ECO:0000256" key="2">
    <source>
        <dbReference type="SAM" id="SignalP"/>
    </source>
</evidence>
<dbReference type="SUPFAM" id="SSF50969">
    <property type="entry name" value="YVTN repeat-like/Quinoprotein amine dehydrogenase"/>
    <property type="match status" value="1"/>
</dbReference>
<dbReference type="EMBL" id="JAUSYA010000001">
    <property type="protein sequence ID" value="MDQ0688855.1"/>
    <property type="molecule type" value="Genomic_DNA"/>
</dbReference>
<feature type="signal peptide" evidence="2">
    <location>
        <begin position="1"/>
        <end position="19"/>
    </location>
</feature>
<dbReference type="InterPro" id="IPR002372">
    <property type="entry name" value="PQQ_rpt_dom"/>
</dbReference>
<dbReference type="InterPro" id="IPR011047">
    <property type="entry name" value="Quinoprotein_ADH-like_sf"/>
</dbReference>
<dbReference type="Pfam" id="PF13360">
    <property type="entry name" value="PQQ_2"/>
    <property type="match status" value="1"/>
</dbReference>
<name>A0ABU0QDW3_STRAH</name>
<accession>A0ABU0QDW3</accession>
<gene>
    <name evidence="4" type="ORF">QFZ56_007818</name>
</gene>
<dbReference type="Gene3D" id="2.130.10.10">
    <property type="entry name" value="YVTN repeat-like/Quinoprotein amine dehydrogenase"/>
    <property type="match status" value="1"/>
</dbReference>
<proteinExistence type="predicted"/>
<dbReference type="PROSITE" id="PS51257">
    <property type="entry name" value="PROKAR_LIPOPROTEIN"/>
    <property type="match status" value="1"/>
</dbReference>
<evidence type="ECO:0000259" key="3">
    <source>
        <dbReference type="Pfam" id="PF13360"/>
    </source>
</evidence>
<dbReference type="InterPro" id="IPR011044">
    <property type="entry name" value="Quino_amine_DH_bsu"/>
</dbReference>